<accession>A0A0E9TVJ1</accession>
<name>A0A0E9TVJ1_ANGAN</name>
<organism evidence="1">
    <name type="scientific">Anguilla anguilla</name>
    <name type="common">European freshwater eel</name>
    <name type="synonym">Muraena anguilla</name>
    <dbReference type="NCBI Taxonomy" id="7936"/>
    <lineage>
        <taxon>Eukaryota</taxon>
        <taxon>Metazoa</taxon>
        <taxon>Chordata</taxon>
        <taxon>Craniata</taxon>
        <taxon>Vertebrata</taxon>
        <taxon>Euteleostomi</taxon>
        <taxon>Actinopterygii</taxon>
        <taxon>Neopterygii</taxon>
        <taxon>Teleostei</taxon>
        <taxon>Anguilliformes</taxon>
        <taxon>Anguillidae</taxon>
        <taxon>Anguilla</taxon>
    </lineage>
</organism>
<reference evidence="1" key="1">
    <citation type="submission" date="2014-11" db="EMBL/GenBank/DDBJ databases">
        <authorList>
            <person name="Amaro Gonzalez C."/>
        </authorList>
    </citation>
    <scope>NUCLEOTIDE SEQUENCE</scope>
</reference>
<reference evidence="1" key="2">
    <citation type="journal article" date="2015" name="Fish Shellfish Immunol.">
        <title>Early steps in the European eel (Anguilla anguilla)-Vibrio vulnificus interaction in the gills: Role of the RtxA13 toxin.</title>
        <authorList>
            <person name="Callol A."/>
            <person name="Pajuelo D."/>
            <person name="Ebbesson L."/>
            <person name="Teles M."/>
            <person name="MacKenzie S."/>
            <person name="Amaro C."/>
        </authorList>
    </citation>
    <scope>NUCLEOTIDE SEQUENCE</scope>
</reference>
<dbReference type="AlphaFoldDB" id="A0A0E9TVJ1"/>
<evidence type="ECO:0000313" key="1">
    <source>
        <dbReference type="EMBL" id="JAH57591.1"/>
    </source>
</evidence>
<proteinExistence type="predicted"/>
<sequence>MTLIRLSLAPFSPASLKQKNGQLLVAVIQLWE</sequence>
<dbReference type="EMBL" id="GBXM01050986">
    <property type="protein sequence ID" value="JAH57591.1"/>
    <property type="molecule type" value="Transcribed_RNA"/>
</dbReference>
<protein>
    <submittedName>
        <fullName evidence="1">Uncharacterized protein</fullName>
    </submittedName>
</protein>